<proteinExistence type="predicted"/>
<evidence type="ECO:0000313" key="2">
    <source>
        <dbReference type="Proteomes" id="UP000481621"/>
    </source>
</evidence>
<organism evidence="1 2">
    <name type="scientific">Neobacillus thermocopriae</name>
    <dbReference type="NCBI Taxonomy" id="1215031"/>
    <lineage>
        <taxon>Bacteria</taxon>
        <taxon>Bacillati</taxon>
        <taxon>Bacillota</taxon>
        <taxon>Bacilli</taxon>
        <taxon>Bacillales</taxon>
        <taxon>Bacillaceae</taxon>
        <taxon>Neobacillus</taxon>
    </lineage>
</organism>
<sequence length="58" mass="6784">MILVCPSHVKDALKLIYIPHIQTVPEAGVGTRCEFCRNRAKYKLFNYSQQRKHIKQVI</sequence>
<dbReference type="EMBL" id="JAAIUV010000003">
    <property type="protein sequence ID" value="NEX77849.1"/>
    <property type="molecule type" value="Genomic_DNA"/>
</dbReference>
<reference evidence="1" key="1">
    <citation type="submission" date="2020-02" db="EMBL/GenBank/DDBJ databases">
        <title>Bacillus sedimentmangrovi sp. nov., isolated from sediment of the mangrove ecosystem.</title>
        <authorList>
            <person name="Liu G."/>
        </authorList>
    </citation>
    <scope>NUCLEOTIDE SEQUENCE [LARGE SCALE GENOMIC DNA]</scope>
    <source>
        <strain evidence="1">SgZ-7</strain>
    </source>
</reference>
<dbReference type="RefSeq" id="WP_163250400.1">
    <property type="nucleotide sequence ID" value="NZ_JAAIUV010000003.1"/>
</dbReference>
<gene>
    <name evidence="1" type="ORF">G4Z05_02965</name>
</gene>
<dbReference type="Proteomes" id="UP000481621">
    <property type="component" value="Unassembled WGS sequence"/>
</dbReference>
<accession>A0A6B3TNG8</accession>
<evidence type="ECO:0008006" key="3">
    <source>
        <dbReference type="Google" id="ProtNLM"/>
    </source>
</evidence>
<dbReference type="AlphaFoldDB" id="A0A6B3TNG8"/>
<keyword evidence="2" id="KW-1185">Reference proteome</keyword>
<comment type="caution">
    <text evidence="1">The sequence shown here is derived from an EMBL/GenBank/DDBJ whole genome shotgun (WGS) entry which is preliminary data.</text>
</comment>
<evidence type="ECO:0000313" key="1">
    <source>
        <dbReference type="EMBL" id="NEX77849.1"/>
    </source>
</evidence>
<protein>
    <recommendedName>
        <fullName evidence="3">CxxH/CxxC protein</fullName>
    </recommendedName>
</protein>
<name>A0A6B3TNG8_9BACI</name>